<evidence type="ECO:0000313" key="6">
    <source>
        <dbReference type="EMBL" id="KAE9168342.1"/>
    </source>
</evidence>
<evidence type="ECO:0000256" key="4">
    <source>
        <dbReference type="ARBA" id="ARBA00022840"/>
    </source>
</evidence>
<accession>A0A6G0MI63</accession>
<name>A0A6G0MI63_9STRA</name>
<gene>
    <name evidence="6" type="ORF">PF004_g28532</name>
</gene>
<evidence type="ECO:0000313" key="7">
    <source>
        <dbReference type="Proteomes" id="UP000476176"/>
    </source>
</evidence>
<keyword evidence="2" id="KW-0547">Nucleotide-binding</keyword>
<dbReference type="Proteomes" id="UP000476176">
    <property type="component" value="Unassembled WGS sequence"/>
</dbReference>
<dbReference type="AlphaFoldDB" id="A0A6G0MI63"/>
<proteinExistence type="predicted"/>
<feature type="region of interest" description="Disordered" evidence="5">
    <location>
        <begin position="114"/>
        <end position="139"/>
    </location>
</feature>
<evidence type="ECO:0000256" key="3">
    <source>
        <dbReference type="ARBA" id="ARBA00022777"/>
    </source>
</evidence>
<dbReference type="GO" id="GO:0016301">
    <property type="term" value="F:kinase activity"/>
    <property type="evidence" value="ECO:0007669"/>
    <property type="project" value="UniProtKB-KW"/>
</dbReference>
<comment type="caution">
    <text evidence="6">The sequence shown here is derived from an EMBL/GenBank/DDBJ whole genome shotgun (WGS) entry which is preliminary data.</text>
</comment>
<sequence length="320" mass="35700">MQCVVFIPDSTGTTSVARANLPPDVPRKDVVFNIGRAAIFVNAFPSRNLDELRYATRDMLHQPQRVHCRGADHAQAPEELLEESVVALGLPALEQDERSRGLQQRQLQLLTLSPYARSAGKSSSRGPTKHSHTYVQQLSRESARELAKTALSMRSTSIGDYPFKNPRELPGSSLRESIRRVTAFSRREPPLDTELNAVVRVDHHVRKCELRLDPDIIAWSRGCKTLGVLPTDDVVGAELLAEKAASSFCVHYFKKDRGSGAKALRRTALTGENFGHRDHGFRKAFGWPYDRADLVNFLASQFVSNKVALWGNDDCHFATL</sequence>
<evidence type="ECO:0000256" key="2">
    <source>
        <dbReference type="ARBA" id="ARBA00022741"/>
    </source>
</evidence>
<keyword evidence="4" id="KW-0067">ATP-binding</keyword>
<dbReference type="SUPFAM" id="SSF55060">
    <property type="entry name" value="GHMP Kinase, C-terminal domain"/>
    <property type="match status" value="1"/>
</dbReference>
<dbReference type="Gene3D" id="3.30.70.890">
    <property type="entry name" value="GHMP kinase, C-terminal domain"/>
    <property type="match status" value="1"/>
</dbReference>
<protein>
    <submittedName>
        <fullName evidence="6">Uncharacterized protein</fullName>
    </submittedName>
</protein>
<dbReference type="PANTHER" id="PTHR20861:SF1">
    <property type="entry name" value="HOMOSERINE KINASE"/>
    <property type="match status" value="1"/>
</dbReference>
<dbReference type="GO" id="GO:0005524">
    <property type="term" value="F:ATP binding"/>
    <property type="evidence" value="ECO:0007669"/>
    <property type="project" value="UniProtKB-KW"/>
</dbReference>
<dbReference type="EMBL" id="QXGC01004660">
    <property type="protein sequence ID" value="KAE9168342.1"/>
    <property type="molecule type" value="Genomic_DNA"/>
</dbReference>
<evidence type="ECO:0000256" key="1">
    <source>
        <dbReference type="ARBA" id="ARBA00022679"/>
    </source>
</evidence>
<keyword evidence="1" id="KW-0808">Transferase</keyword>
<reference evidence="6 7" key="1">
    <citation type="submission" date="2018-09" db="EMBL/GenBank/DDBJ databases">
        <title>Genomic investigation of the strawberry pathogen Phytophthora fragariae indicates pathogenicity is determined by transcriptional variation in three key races.</title>
        <authorList>
            <person name="Adams T.M."/>
            <person name="Armitage A.D."/>
            <person name="Sobczyk M.K."/>
            <person name="Bates H.J."/>
            <person name="Dunwell J.M."/>
            <person name="Nellist C.F."/>
            <person name="Harrison R.J."/>
        </authorList>
    </citation>
    <scope>NUCLEOTIDE SEQUENCE [LARGE SCALE GENOMIC DNA]</scope>
    <source>
        <strain evidence="6 7">BC-23</strain>
    </source>
</reference>
<keyword evidence="3" id="KW-0418">Kinase</keyword>
<organism evidence="6 7">
    <name type="scientific">Phytophthora fragariae</name>
    <dbReference type="NCBI Taxonomy" id="53985"/>
    <lineage>
        <taxon>Eukaryota</taxon>
        <taxon>Sar</taxon>
        <taxon>Stramenopiles</taxon>
        <taxon>Oomycota</taxon>
        <taxon>Peronosporomycetes</taxon>
        <taxon>Peronosporales</taxon>
        <taxon>Peronosporaceae</taxon>
        <taxon>Phytophthora</taxon>
    </lineage>
</organism>
<evidence type="ECO:0000256" key="5">
    <source>
        <dbReference type="SAM" id="MobiDB-lite"/>
    </source>
</evidence>
<dbReference type="PANTHER" id="PTHR20861">
    <property type="entry name" value="HOMOSERINE/4-DIPHOSPHOCYTIDYL-2-C-METHYL-D-ERYTHRITOL KINASE"/>
    <property type="match status" value="1"/>
</dbReference>
<dbReference type="InterPro" id="IPR036554">
    <property type="entry name" value="GHMP_kinase_C_sf"/>
</dbReference>